<sequence>MTAQVMMWFNECKARGFFNSSKKKDYGPAWEYVLPRCKEAWPRYPWSKEALSNKHFAERRRFTAWKVLLEYSGVSYDWELHLPIASEATWEQFFKRFNTPTRPVTWLRKTPLGDEKVYESVFWREHATGGYILEAADVTQEDSVGFSQRESQDLSLDRNADDSGRDNPDRLDTDDSDNEESDSLNVSQAISQRSTSLGPVANTTRRLTLTQQRQLDTDADITPAVENQPAVAVPTSSRRSNKDSRESEAVVIGRSMREATEIIAGLPGARDLALAVEDLQAEFIGKTTDEEMLYCCEYLRKEPMIAAMWLKLSARMKRLYVERWKVVGPVE</sequence>
<protein>
    <recommendedName>
        <fullName evidence="4">Myb/SANT-like domain-containing protein</fullName>
    </recommendedName>
</protein>
<dbReference type="Proteomes" id="UP001172102">
    <property type="component" value="Unassembled WGS sequence"/>
</dbReference>
<feature type="region of interest" description="Disordered" evidence="1">
    <location>
        <begin position="218"/>
        <end position="246"/>
    </location>
</feature>
<organism evidence="2 3">
    <name type="scientific">Lasiosphaeris hirsuta</name>
    <dbReference type="NCBI Taxonomy" id="260670"/>
    <lineage>
        <taxon>Eukaryota</taxon>
        <taxon>Fungi</taxon>
        <taxon>Dikarya</taxon>
        <taxon>Ascomycota</taxon>
        <taxon>Pezizomycotina</taxon>
        <taxon>Sordariomycetes</taxon>
        <taxon>Sordariomycetidae</taxon>
        <taxon>Sordariales</taxon>
        <taxon>Lasiosphaeriaceae</taxon>
        <taxon>Lasiosphaeris</taxon>
    </lineage>
</organism>
<evidence type="ECO:0000313" key="2">
    <source>
        <dbReference type="EMBL" id="KAK0732027.1"/>
    </source>
</evidence>
<evidence type="ECO:0008006" key="4">
    <source>
        <dbReference type="Google" id="ProtNLM"/>
    </source>
</evidence>
<reference evidence="2" key="1">
    <citation type="submission" date="2023-06" db="EMBL/GenBank/DDBJ databases">
        <title>Genome-scale phylogeny and comparative genomics of the fungal order Sordariales.</title>
        <authorList>
            <consortium name="Lawrence Berkeley National Laboratory"/>
            <person name="Hensen N."/>
            <person name="Bonometti L."/>
            <person name="Westerberg I."/>
            <person name="Brannstrom I.O."/>
            <person name="Guillou S."/>
            <person name="Cros-Aarteil S."/>
            <person name="Calhoun S."/>
            <person name="Haridas S."/>
            <person name="Kuo A."/>
            <person name="Mondo S."/>
            <person name="Pangilinan J."/>
            <person name="Riley R."/>
            <person name="Labutti K."/>
            <person name="Andreopoulos B."/>
            <person name="Lipzen A."/>
            <person name="Chen C."/>
            <person name="Yanf M."/>
            <person name="Daum C."/>
            <person name="Ng V."/>
            <person name="Clum A."/>
            <person name="Steindorff A."/>
            <person name="Ohm R."/>
            <person name="Martin F."/>
            <person name="Silar P."/>
            <person name="Natvig D."/>
            <person name="Lalanne C."/>
            <person name="Gautier V."/>
            <person name="Ament-Velasquez S.L."/>
            <person name="Kruys A."/>
            <person name="Hutchinson M.I."/>
            <person name="Powell A.J."/>
            <person name="Barry K."/>
            <person name="Miller A.N."/>
            <person name="Grigoriev I.V."/>
            <person name="Debuchy R."/>
            <person name="Gladieux P."/>
            <person name="Thoren M.H."/>
            <person name="Johannesson H."/>
        </authorList>
    </citation>
    <scope>NUCLEOTIDE SEQUENCE</scope>
    <source>
        <strain evidence="2">SMH4607-1</strain>
    </source>
</reference>
<name>A0AA40BD50_9PEZI</name>
<dbReference type="AlphaFoldDB" id="A0AA40BD50"/>
<feature type="compositionally biased region" description="Basic and acidic residues" evidence="1">
    <location>
        <begin position="150"/>
        <end position="173"/>
    </location>
</feature>
<proteinExistence type="predicted"/>
<evidence type="ECO:0000256" key="1">
    <source>
        <dbReference type="SAM" id="MobiDB-lite"/>
    </source>
</evidence>
<evidence type="ECO:0000313" key="3">
    <source>
        <dbReference type="Proteomes" id="UP001172102"/>
    </source>
</evidence>
<accession>A0AA40BD50</accession>
<keyword evidence="3" id="KW-1185">Reference proteome</keyword>
<dbReference type="EMBL" id="JAUKUA010000001">
    <property type="protein sequence ID" value="KAK0732027.1"/>
    <property type="molecule type" value="Genomic_DNA"/>
</dbReference>
<feature type="compositionally biased region" description="Polar residues" evidence="1">
    <location>
        <begin position="186"/>
        <end position="197"/>
    </location>
</feature>
<gene>
    <name evidence="2" type="ORF">B0H67DRAFT_566460</name>
</gene>
<comment type="caution">
    <text evidence="2">The sequence shown here is derived from an EMBL/GenBank/DDBJ whole genome shotgun (WGS) entry which is preliminary data.</text>
</comment>
<feature type="region of interest" description="Disordered" evidence="1">
    <location>
        <begin position="143"/>
        <end position="206"/>
    </location>
</feature>